<name>A0ACB8BC47_9AGAM</name>
<sequence length="357" mass="39256">MLFHFQVVYIHGYCDVNSSLRRTRTVFTKYLCRLDQREDVSQGTPRPPPSDAHLHSLGSTAPGSPVATPLEILKLVLNAARNSANALRNPGGVFSRAAYAYIEIGAERAEALYGKVYISAARDPWNMFKDRRIDALVNGSLVSMTPIDIHLVRPPSTVLTWGAHIVALLCSFAYLYLHLVTYLCDQGAKRIEQSGDGTGGGGAGHPGDYKQYPLQRESRGWLAARRPLTSDVSPYPHHRYIPVILSVNYSQPLRPYNAEGQYTTPVALLAFLIGLQCCMVYVASHVRCPAALLILHLSHALSFALEAGVSTIFVGLDEDPQVLAVRAPALYGARCVRSMSVRGVWLMSYTPCMSNVR</sequence>
<organism evidence="1 2">
    <name type="scientific">Leucogyrophana mollusca</name>
    <dbReference type="NCBI Taxonomy" id="85980"/>
    <lineage>
        <taxon>Eukaryota</taxon>
        <taxon>Fungi</taxon>
        <taxon>Dikarya</taxon>
        <taxon>Basidiomycota</taxon>
        <taxon>Agaricomycotina</taxon>
        <taxon>Agaricomycetes</taxon>
        <taxon>Agaricomycetidae</taxon>
        <taxon>Boletales</taxon>
        <taxon>Boletales incertae sedis</taxon>
        <taxon>Leucogyrophana</taxon>
    </lineage>
</organism>
<evidence type="ECO:0000313" key="2">
    <source>
        <dbReference type="Proteomes" id="UP000790709"/>
    </source>
</evidence>
<comment type="caution">
    <text evidence="1">The sequence shown here is derived from an EMBL/GenBank/DDBJ whole genome shotgun (WGS) entry which is preliminary data.</text>
</comment>
<protein>
    <submittedName>
        <fullName evidence="1">Uncharacterized protein</fullName>
    </submittedName>
</protein>
<proteinExistence type="predicted"/>
<keyword evidence="2" id="KW-1185">Reference proteome</keyword>
<gene>
    <name evidence="1" type="ORF">BV22DRAFT_1048322</name>
</gene>
<dbReference type="Proteomes" id="UP000790709">
    <property type="component" value="Unassembled WGS sequence"/>
</dbReference>
<dbReference type="EMBL" id="MU266458">
    <property type="protein sequence ID" value="KAH7923257.1"/>
    <property type="molecule type" value="Genomic_DNA"/>
</dbReference>
<evidence type="ECO:0000313" key="1">
    <source>
        <dbReference type="EMBL" id="KAH7923257.1"/>
    </source>
</evidence>
<reference evidence="1" key="1">
    <citation type="journal article" date="2021" name="New Phytol.">
        <title>Evolutionary innovations through gain and loss of genes in the ectomycorrhizal Boletales.</title>
        <authorList>
            <person name="Wu G."/>
            <person name="Miyauchi S."/>
            <person name="Morin E."/>
            <person name="Kuo A."/>
            <person name="Drula E."/>
            <person name="Varga T."/>
            <person name="Kohler A."/>
            <person name="Feng B."/>
            <person name="Cao Y."/>
            <person name="Lipzen A."/>
            <person name="Daum C."/>
            <person name="Hundley H."/>
            <person name="Pangilinan J."/>
            <person name="Johnson J."/>
            <person name="Barry K."/>
            <person name="LaButti K."/>
            <person name="Ng V."/>
            <person name="Ahrendt S."/>
            <person name="Min B."/>
            <person name="Choi I.G."/>
            <person name="Park H."/>
            <person name="Plett J.M."/>
            <person name="Magnuson J."/>
            <person name="Spatafora J.W."/>
            <person name="Nagy L.G."/>
            <person name="Henrissat B."/>
            <person name="Grigoriev I.V."/>
            <person name="Yang Z.L."/>
            <person name="Xu J."/>
            <person name="Martin F.M."/>
        </authorList>
    </citation>
    <scope>NUCLEOTIDE SEQUENCE</scope>
    <source>
        <strain evidence="1">KUC20120723A-06</strain>
    </source>
</reference>
<accession>A0ACB8BC47</accession>